<dbReference type="EMBL" id="QXFX01007876">
    <property type="protein sequence ID" value="KAE9056296.1"/>
    <property type="molecule type" value="Genomic_DNA"/>
</dbReference>
<comment type="caution">
    <text evidence="12">The sequence shown here is derived from an EMBL/GenBank/DDBJ whole genome shotgun (WGS) entry which is preliminary data.</text>
</comment>
<evidence type="ECO:0000256" key="5">
    <source>
        <dbReference type="ARBA" id="ARBA00023136"/>
    </source>
</evidence>
<evidence type="ECO:0000313" key="10">
    <source>
        <dbReference type="EMBL" id="KAE9056296.1"/>
    </source>
</evidence>
<evidence type="ECO:0000313" key="20">
    <source>
        <dbReference type="Proteomes" id="UP000440367"/>
    </source>
</evidence>
<evidence type="ECO:0000313" key="17">
    <source>
        <dbReference type="Proteomes" id="UP000429523"/>
    </source>
</evidence>
<dbReference type="Proteomes" id="UP000433483">
    <property type="component" value="Unassembled WGS sequence"/>
</dbReference>
<protein>
    <recommendedName>
        <fullName evidence="7">ABC-2 type transporter transmembrane domain-containing protein</fullName>
    </recommendedName>
</protein>
<feature type="domain" description="ABC-2 type transporter transmembrane" evidence="7">
    <location>
        <begin position="3"/>
        <end position="60"/>
    </location>
</feature>
<evidence type="ECO:0000259" key="7">
    <source>
        <dbReference type="Pfam" id="PF01061"/>
    </source>
</evidence>
<dbReference type="Proteomes" id="UP000441208">
    <property type="component" value="Unassembled WGS sequence"/>
</dbReference>
<name>A0A6A3PL68_9STRA</name>
<dbReference type="GO" id="GO:0016020">
    <property type="term" value="C:membrane"/>
    <property type="evidence" value="ECO:0007669"/>
    <property type="project" value="UniProtKB-SubCell"/>
</dbReference>
<reference evidence="17 18" key="1">
    <citation type="submission" date="2018-08" db="EMBL/GenBank/DDBJ databases">
        <title>Genomic investigation of the strawberry pathogen Phytophthora fragariae indicates pathogenicity is determined by transcriptional variation in three key races.</title>
        <authorList>
            <person name="Adams T.M."/>
            <person name="Armitage A.D."/>
            <person name="Sobczyk M.K."/>
            <person name="Bates H.J."/>
            <person name="Dunwell J.M."/>
            <person name="Nellist C.F."/>
            <person name="Harrison R.J."/>
        </authorList>
    </citation>
    <scope>NUCLEOTIDE SEQUENCE [LARGE SCALE GENOMIC DNA]</scope>
    <source>
        <strain evidence="16 19">A4</strain>
        <strain evidence="14 20">BC-1</strain>
        <strain evidence="13 24">BC-23</strain>
        <strain evidence="15 18">NOV-27</strain>
        <strain evidence="12 21">NOV-5</strain>
        <strain evidence="11 22">NOV-71</strain>
        <strain evidence="8 17">NOV-9</strain>
        <strain evidence="10 25">ONT-3</strain>
        <strain evidence="9 23">SCRP245</strain>
    </source>
</reference>
<accession>A0A6A3PL68</accession>
<dbReference type="GO" id="GO:0140359">
    <property type="term" value="F:ABC-type transporter activity"/>
    <property type="evidence" value="ECO:0007669"/>
    <property type="project" value="InterPro"/>
</dbReference>
<evidence type="ECO:0000313" key="8">
    <source>
        <dbReference type="EMBL" id="KAE8917738.1"/>
    </source>
</evidence>
<comment type="subcellular location">
    <subcellularLocation>
        <location evidence="1">Membrane</location>
        <topology evidence="1">Multi-pass membrane protein</topology>
    </subcellularLocation>
</comment>
<dbReference type="Proteomes" id="UP000440367">
    <property type="component" value="Unassembled WGS sequence"/>
</dbReference>
<dbReference type="Proteomes" id="UP000437068">
    <property type="component" value="Unassembled WGS sequence"/>
</dbReference>
<evidence type="ECO:0000313" key="22">
    <source>
        <dbReference type="Proteomes" id="UP000441208"/>
    </source>
</evidence>
<dbReference type="EMBL" id="QXGA01007242">
    <property type="protein sequence ID" value="KAE9060678.1"/>
    <property type="molecule type" value="Genomic_DNA"/>
</dbReference>
<evidence type="ECO:0000313" key="16">
    <source>
        <dbReference type="EMBL" id="KAE9263757.1"/>
    </source>
</evidence>
<sequence length="62" mass="7038">MSTLPEYSVDRAEFYRDRAAQTYSSLCFFVATMVAAIPYVFGQSLLFVVIFYPMVGFRCSAC</sequence>
<keyword evidence="4 6" id="KW-1133">Transmembrane helix</keyword>
<keyword evidence="18" id="KW-1185">Reference proteome</keyword>
<evidence type="ECO:0000256" key="4">
    <source>
        <dbReference type="ARBA" id="ARBA00022989"/>
    </source>
</evidence>
<feature type="transmembrane region" description="Helical" evidence="6">
    <location>
        <begin position="26"/>
        <end position="52"/>
    </location>
</feature>
<dbReference type="InterPro" id="IPR013525">
    <property type="entry name" value="ABC2_TM"/>
</dbReference>
<dbReference type="Proteomes" id="UP000440732">
    <property type="component" value="Unassembled WGS sequence"/>
</dbReference>
<evidence type="ECO:0000313" key="21">
    <source>
        <dbReference type="Proteomes" id="UP000440732"/>
    </source>
</evidence>
<dbReference type="Proteomes" id="UP000460718">
    <property type="component" value="Unassembled WGS sequence"/>
</dbReference>
<evidence type="ECO:0000256" key="6">
    <source>
        <dbReference type="SAM" id="Phobius"/>
    </source>
</evidence>
<evidence type="ECO:0000256" key="3">
    <source>
        <dbReference type="ARBA" id="ARBA00022692"/>
    </source>
</evidence>
<evidence type="ECO:0000256" key="2">
    <source>
        <dbReference type="ARBA" id="ARBA00022448"/>
    </source>
</evidence>
<dbReference type="EMBL" id="QXGD01005267">
    <property type="protein sequence ID" value="KAE9166808.1"/>
    <property type="molecule type" value="Genomic_DNA"/>
</dbReference>
<dbReference type="EMBL" id="QXGF01006726">
    <property type="protein sequence ID" value="KAE8917738.1"/>
    <property type="molecule type" value="Genomic_DNA"/>
</dbReference>
<dbReference type="Proteomes" id="UP000429523">
    <property type="component" value="Unassembled WGS sequence"/>
</dbReference>
<dbReference type="EMBL" id="QXGC01007953">
    <property type="protein sequence ID" value="KAE9159522.1"/>
    <property type="molecule type" value="Genomic_DNA"/>
</dbReference>
<dbReference type="EMBL" id="QXGB01004285">
    <property type="protein sequence ID" value="KAE9166830.1"/>
    <property type="molecule type" value="Genomic_DNA"/>
</dbReference>
<dbReference type="EMBL" id="QXFW01005896">
    <property type="protein sequence ID" value="KAE8960685.1"/>
    <property type="molecule type" value="Genomic_DNA"/>
</dbReference>
<evidence type="ECO:0000256" key="1">
    <source>
        <dbReference type="ARBA" id="ARBA00004141"/>
    </source>
</evidence>
<evidence type="ECO:0000313" key="23">
    <source>
        <dbReference type="Proteomes" id="UP000460718"/>
    </source>
</evidence>
<dbReference type="EMBL" id="QXFZ01006891">
    <property type="protein sequence ID" value="KAE9057835.1"/>
    <property type="molecule type" value="Genomic_DNA"/>
</dbReference>
<evidence type="ECO:0000313" key="14">
    <source>
        <dbReference type="EMBL" id="KAE9166808.1"/>
    </source>
</evidence>
<evidence type="ECO:0000313" key="24">
    <source>
        <dbReference type="Proteomes" id="UP000476176"/>
    </source>
</evidence>
<evidence type="ECO:0000313" key="18">
    <source>
        <dbReference type="Proteomes" id="UP000433483"/>
    </source>
</evidence>
<evidence type="ECO:0000313" key="13">
    <source>
        <dbReference type="EMBL" id="KAE9159522.1"/>
    </source>
</evidence>
<gene>
    <name evidence="16" type="ORF">PF001_g31557</name>
    <name evidence="14" type="ORF">PF002_g31023</name>
    <name evidence="13" type="ORF">PF004_g31508</name>
    <name evidence="15" type="ORF">PF005_g29036</name>
    <name evidence="12" type="ORF">PF006_g31588</name>
    <name evidence="11" type="ORF">PF007_g31511</name>
    <name evidence="8" type="ORF">PF009_g31942</name>
    <name evidence="10" type="ORF">PF010_g31817</name>
    <name evidence="9" type="ORF">PF011_g30011</name>
</gene>
<evidence type="ECO:0000313" key="19">
    <source>
        <dbReference type="Proteomes" id="UP000437068"/>
    </source>
</evidence>
<evidence type="ECO:0000313" key="12">
    <source>
        <dbReference type="EMBL" id="KAE9060678.1"/>
    </source>
</evidence>
<dbReference type="Pfam" id="PF01061">
    <property type="entry name" value="ABC2_membrane"/>
    <property type="match status" value="1"/>
</dbReference>
<dbReference type="AlphaFoldDB" id="A0A6A3PL68"/>
<dbReference type="PANTHER" id="PTHR19241">
    <property type="entry name" value="ATP-BINDING CASSETTE TRANSPORTER"/>
    <property type="match status" value="1"/>
</dbReference>
<dbReference type="OrthoDB" id="66620at2759"/>
<keyword evidence="5 6" id="KW-0472">Membrane</keyword>
<proteinExistence type="predicted"/>
<dbReference type="Proteomes" id="UP000476176">
    <property type="component" value="Unassembled WGS sequence"/>
</dbReference>
<evidence type="ECO:0000313" key="9">
    <source>
        <dbReference type="EMBL" id="KAE8960685.1"/>
    </source>
</evidence>
<dbReference type="EMBL" id="QXGE01007220">
    <property type="protein sequence ID" value="KAE9263757.1"/>
    <property type="molecule type" value="Genomic_DNA"/>
</dbReference>
<organism evidence="12 21">
    <name type="scientific">Phytophthora fragariae</name>
    <dbReference type="NCBI Taxonomy" id="53985"/>
    <lineage>
        <taxon>Eukaryota</taxon>
        <taxon>Sar</taxon>
        <taxon>Stramenopiles</taxon>
        <taxon>Oomycota</taxon>
        <taxon>Peronosporomycetes</taxon>
        <taxon>Peronosporales</taxon>
        <taxon>Peronosporaceae</taxon>
        <taxon>Phytophthora</taxon>
    </lineage>
</organism>
<keyword evidence="3 6" id="KW-0812">Transmembrane</keyword>
<evidence type="ECO:0000313" key="11">
    <source>
        <dbReference type="EMBL" id="KAE9057835.1"/>
    </source>
</evidence>
<dbReference type="Proteomes" id="UP000488956">
    <property type="component" value="Unassembled WGS sequence"/>
</dbReference>
<evidence type="ECO:0000313" key="15">
    <source>
        <dbReference type="EMBL" id="KAE9166830.1"/>
    </source>
</evidence>
<keyword evidence="2" id="KW-0813">Transport</keyword>
<evidence type="ECO:0000313" key="25">
    <source>
        <dbReference type="Proteomes" id="UP000488956"/>
    </source>
</evidence>